<accession>A0ABW1SZZ0</accession>
<organism evidence="2 3">
    <name type="scientific">Longivirga aurantiaca</name>
    <dbReference type="NCBI Taxonomy" id="1837743"/>
    <lineage>
        <taxon>Bacteria</taxon>
        <taxon>Bacillati</taxon>
        <taxon>Actinomycetota</taxon>
        <taxon>Actinomycetes</taxon>
        <taxon>Sporichthyales</taxon>
        <taxon>Sporichthyaceae</taxon>
        <taxon>Longivirga</taxon>
    </lineage>
</organism>
<reference evidence="3" key="1">
    <citation type="journal article" date="2019" name="Int. J. Syst. Evol. Microbiol.">
        <title>The Global Catalogue of Microorganisms (GCM) 10K type strain sequencing project: providing services to taxonomists for standard genome sequencing and annotation.</title>
        <authorList>
            <consortium name="The Broad Institute Genomics Platform"/>
            <consortium name="The Broad Institute Genome Sequencing Center for Infectious Disease"/>
            <person name="Wu L."/>
            <person name="Ma J."/>
        </authorList>
    </citation>
    <scope>NUCLEOTIDE SEQUENCE [LARGE SCALE GENOMIC DNA]</scope>
    <source>
        <strain evidence="3">CGMCC 4.7317</strain>
    </source>
</reference>
<dbReference type="Proteomes" id="UP001596138">
    <property type="component" value="Unassembled WGS sequence"/>
</dbReference>
<dbReference type="InterPro" id="IPR027598">
    <property type="entry name" value="Amphi-Trp_dom"/>
</dbReference>
<sequence length="72" mass="8356">MDIAKLTDTQTLRREEAARRLHEIADELASGNGFVIERDGIRFDVAVPDEVRMKVEVEIESDEREIEIELTW</sequence>
<name>A0ABW1SZZ0_9ACTN</name>
<proteinExistence type="predicted"/>
<protein>
    <submittedName>
        <fullName evidence="2">Amphi-Trp domain-containing protein</fullName>
    </submittedName>
</protein>
<dbReference type="NCBIfam" id="TIGR04354">
    <property type="entry name" value="amphi-Trp"/>
    <property type="match status" value="1"/>
</dbReference>
<evidence type="ECO:0000313" key="2">
    <source>
        <dbReference type="EMBL" id="MFC6237839.1"/>
    </source>
</evidence>
<feature type="domain" description="Amphi-Trp" evidence="1">
    <location>
        <begin position="9"/>
        <end position="72"/>
    </location>
</feature>
<dbReference type="RefSeq" id="WP_386765503.1">
    <property type="nucleotide sequence ID" value="NZ_JBHSTI010000008.1"/>
</dbReference>
<dbReference type="EMBL" id="JBHSTI010000008">
    <property type="protein sequence ID" value="MFC6237839.1"/>
    <property type="molecule type" value="Genomic_DNA"/>
</dbReference>
<comment type="caution">
    <text evidence="2">The sequence shown here is derived from an EMBL/GenBank/DDBJ whole genome shotgun (WGS) entry which is preliminary data.</text>
</comment>
<evidence type="ECO:0000313" key="3">
    <source>
        <dbReference type="Proteomes" id="UP001596138"/>
    </source>
</evidence>
<keyword evidence="3" id="KW-1185">Reference proteome</keyword>
<gene>
    <name evidence="2" type="ORF">ACFQGU_08115</name>
</gene>
<dbReference type="Pfam" id="PF20068">
    <property type="entry name" value="Amphi-Trp"/>
    <property type="match status" value="1"/>
</dbReference>
<evidence type="ECO:0000259" key="1">
    <source>
        <dbReference type="Pfam" id="PF20068"/>
    </source>
</evidence>